<evidence type="ECO:0000256" key="3">
    <source>
        <dbReference type="ARBA" id="ARBA00022448"/>
    </source>
</evidence>
<evidence type="ECO:0000256" key="1">
    <source>
        <dbReference type="ARBA" id="ARBA00004442"/>
    </source>
</evidence>
<keyword evidence="12" id="KW-1185">Reference proteome</keyword>
<dbReference type="Pfam" id="PF03865">
    <property type="entry name" value="ShlB"/>
    <property type="match status" value="1"/>
</dbReference>
<dbReference type="InterPro" id="IPR051544">
    <property type="entry name" value="TPS_OM_transporter"/>
</dbReference>
<dbReference type="RefSeq" id="WP_190551098.1">
    <property type="nucleotide sequence ID" value="NZ_CAWPNO010000124.1"/>
</dbReference>
<dbReference type="InterPro" id="IPR005565">
    <property type="entry name" value="Hemolysn_activator_HlyB_C"/>
</dbReference>
<name>A0ABR8AK28_9CYAN</name>
<dbReference type="Proteomes" id="UP000658514">
    <property type="component" value="Unassembled WGS sequence"/>
</dbReference>
<protein>
    <submittedName>
        <fullName evidence="11">ShlB/FhaC/HecB family hemolysin secretion/activation protein</fullName>
    </submittedName>
</protein>
<gene>
    <name evidence="11" type="ORF">H6G24_33740</name>
</gene>
<dbReference type="PROSITE" id="PS51779">
    <property type="entry name" value="POTRA"/>
    <property type="match status" value="1"/>
</dbReference>
<dbReference type="Gene3D" id="3.10.20.310">
    <property type="entry name" value="membrane protein fhac"/>
    <property type="match status" value="1"/>
</dbReference>
<evidence type="ECO:0000259" key="10">
    <source>
        <dbReference type="PROSITE" id="PS51779"/>
    </source>
</evidence>
<dbReference type="InterPro" id="IPR013686">
    <property type="entry name" value="Polypept-transport_assoc_ShlB"/>
</dbReference>
<dbReference type="EMBL" id="JACJQH010000086">
    <property type="protein sequence ID" value="MBD2200372.1"/>
    <property type="molecule type" value="Genomic_DNA"/>
</dbReference>
<reference evidence="11 12" key="1">
    <citation type="journal article" date="2020" name="ISME J.">
        <title>Comparative genomics reveals insights into cyanobacterial evolution and habitat adaptation.</title>
        <authorList>
            <person name="Chen M.Y."/>
            <person name="Teng W.K."/>
            <person name="Zhao L."/>
            <person name="Hu C.X."/>
            <person name="Zhou Y.K."/>
            <person name="Han B.P."/>
            <person name="Song L.R."/>
            <person name="Shu W.S."/>
        </authorList>
    </citation>
    <scope>NUCLEOTIDE SEQUENCE [LARGE SCALE GENOMIC DNA]</scope>
    <source>
        <strain evidence="11 12">FACHB-288</strain>
    </source>
</reference>
<evidence type="ECO:0000256" key="8">
    <source>
        <dbReference type="ARBA" id="ARBA00023237"/>
    </source>
</evidence>
<sequence>MNRLSGWRSRSLYSHNSRYKSSVSWRKMLMLMTAMIPSLQVERLAAQVPPVEVKPPSGQQQPKLEPLPPLPPPEQLLPNLPGTITQPEFNPEALPETLTVEKFEFVGNTVFSTEELAKVAAPYTKRSITFVQLVELRSQLTKLYVDKGYVTSGVIIPPQTIKAGVVVMQVVEGSLEKINVTGTRSLNPSYVRDRLAIAAGKPFSRDRLLEGLQLLQLDPLIQSVSADLQAGISPGTNVLEVKVKEANSLSGDIVLDNGRSPSVGSFRRRVNLHEGNFWGLGDSLNIGYTNTDGSNGFDISYSLPLNPRNGKLTFSYGNTNSNVIEKPFNVLDITSKSSYYELNFRQPIVQTPSQEFALGLTASHQTSQTFLGVDGIGGFPLATGADDEGRTRVSAIRFVQEWTQRSSQQVIAARSQFSLGLGILDATINKDAPDSRFFSWRGQGQWLRLLAPDTLFLLQADMQLADRELLGLEQFGIGGQTSVRGYRQDQLLTDNGIQATAEIRLPILRVPQLQGVLQLTPFVDVGTGWNNDGANPKSNTLVSTGIGLLWHQGNNLTARLDWGIPLTSVDSKGDTWQENGLYFSLIYKPF</sequence>
<feature type="domain" description="POTRA" evidence="10">
    <location>
        <begin position="98"/>
        <end position="173"/>
    </location>
</feature>
<keyword evidence="8" id="KW-0998">Cell outer membrane</keyword>
<evidence type="ECO:0000256" key="5">
    <source>
        <dbReference type="ARBA" id="ARBA00022692"/>
    </source>
</evidence>
<accession>A0ABR8AK28</accession>
<dbReference type="PANTHER" id="PTHR34597">
    <property type="entry name" value="SLR1661 PROTEIN"/>
    <property type="match status" value="1"/>
</dbReference>
<dbReference type="PANTHER" id="PTHR34597:SF1">
    <property type="entry name" value="HEME_HEMOPEXIN TRANSPORTER PROTEIN HUXB"/>
    <property type="match status" value="1"/>
</dbReference>
<evidence type="ECO:0000256" key="7">
    <source>
        <dbReference type="ARBA" id="ARBA00023136"/>
    </source>
</evidence>
<feature type="compositionally biased region" description="Pro residues" evidence="9">
    <location>
        <begin position="65"/>
        <end position="75"/>
    </location>
</feature>
<dbReference type="Gene3D" id="2.40.160.50">
    <property type="entry name" value="membrane protein fhac: a member of the omp85/tpsb transporter family"/>
    <property type="match status" value="1"/>
</dbReference>
<dbReference type="InterPro" id="IPR034746">
    <property type="entry name" value="POTRA"/>
</dbReference>
<evidence type="ECO:0000313" key="12">
    <source>
        <dbReference type="Proteomes" id="UP000658514"/>
    </source>
</evidence>
<evidence type="ECO:0000256" key="4">
    <source>
        <dbReference type="ARBA" id="ARBA00022452"/>
    </source>
</evidence>
<evidence type="ECO:0000256" key="6">
    <source>
        <dbReference type="ARBA" id="ARBA00022927"/>
    </source>
</evidence>
<keyword evidence="6" id="KW-0653">Protein transport</keyword>
<evidence type="ECO:0000256" key="9">
    <source>
        <dbReference type="SAM" id="MobiDB-lite"/>
    </source>
</evidence>
<keyword evidence="7" id="KW-0472">Membrane</keyword>
<proteinExistence type="inferred from homology"/>
<evidence type="ECO:0000256" key="2">
    <source>
        <dbReference type="ARBA" id="ARBA00009055"/>
    </source>
</evidence>
<feature type="region of interest" description="Disordered" evidence="9">
    <location>
        <begin position="50"/>
        <end position="81"/>
    </location>
</feature>
<keyword evidence="3" id="KW-0813">Transport</keyword>
<comment type="subcellular location">
    <subcellularLocation>
        <location evidence="1">Cell outer membrane</location>
    </subcellularLocation>
</comment>
<keyword evidence="4" id="KW-1134">Transmembrane beta strand</keyword>
<evidence type="ECO:0000313" key="11">
    <source>
        <dbReference type="EMBL" id="MBD2200372.1"/>
    </source>
</evidence>
<keyword evidence="5" id="KW-0812">Transmembrane</keyword>
<organism evidence="11 12">
    <name type="scientific">Calothrix parietina FACHB-288</name>
    <dbReference type="NCBI Taxonomy" id="2692896"/>
    <lineage>
        <taxon>Bacteria</taxon>
        <taxon>Bacillati</taxon>
        <taxon>Cyanobacteriota</taxon>
        <taxon>Cyanophyceae</taxon>
        <taxon>Nostocales</taxon>
        <taxon>Calotrichaceae</taxon>
        <taxon>Calothrix</taxon>
    </lineage>
</organism>
<comment type="caution">
    <text evidence="11">The sequence shown here is derived from an EMBL/GenBank/DDBJ whole genome shotgun (WGS) entry which is preliminary data.</text>
</comment>
<dbReference type="Pfam" id="PF08479">
    <property type="entry name" value="POTRA_2"/>
    <property type="match status" value="1"/>
</dbReference>
<comment type="similarity">
    <text evidence="2">Belongs to the TPS (TC 1.B.20) family.</text>
</comment>